<accession>A0A0F9FHS1</accession>
<gene>
    <name evidence="1" type="ORF">LCGC14_2303130</name>
</gene>
<dbReference type="AlphaFoldDB" id="A0A0F9FHS1"/>
<evidence type="ECO:0008006" key="2">
    <source>
        <dbReference type="Google" id="ProtNLM"/>
    </source>
</evidence>
<proteinExistence type="predicted"/>
<name>A0A0F9FHS1_9ZZZZ</name>
<sequence>TVTVQRSFDQGSTWFDVETFVSNTQEYGFEPEGGVVYRVGVKTGNYTSGTVVMRLSR</sequence>
<dbReference type="EMBL" id="LAZR01032514">
    <property type="protein sequence ID" value="KKL50677.1"/>
    <property type="molecule type" value="Genomic_DNA"/>
</dbReference>
<comment type="caution">
    <text evidence="1">The sequence shown here is derived from an EMBL/GenBank/DDBJ whole genome shotgun (WGS) entry which is preliminary data.</text>
</comment>
<protein>
    <recommendedName>
        <fullName evidence="2">F5/8 type C domain-containing protein</fullName>
    </recommendedName>
</protein>
<evidence type="ECO:0000313" key="1">
    <source>
        <dbReference type="EMBL" id="KKL50677.1"/>
    </source>
</evidence>
<reference evidence="1" key="1">
    <citation type="journal article" date="2015" name="Nature">
        <title>Complex archaea that bridge the gap between prokaryotes and eukaryotes.</title>
        <authorList>
            <person name="Spang A."/>
            <person name="Saw J.H."/>
            <person name="Jorgensen S.L."/>
            <person name="Zaremba-Niedzwiedzka K."/>
            <person name="Martijn J."/>
            <person name="Lind A.E."/>
            <person name="van Eijk R."/>
            <person name="Schleper C."/>
            <person name="Guy L."/>
            <person name="Ettema T.J."/>
        </authorList>
    </citation>
    <scope>NUCLEOTIDE SEQUENCE</scope>
</reference>
<feature type="non-terminal residue" evidence="1">
    <location>
        <position position="1"/>
    </location>
</feature>
<organism evidence="1">
    <name type="scientific">marine sediment metagenome</name>
    <dbReference type="NCBI Taxonomy" id="412755"/>
    <lineage>
        <taxon>unclassified sequences</taxon>
        <taxon>metagenomes</taxon>
        <taxon>ecological metagenomes</taxon>
    </lineage>
</organism>